<feature type="transmembrane region" description="Helical" evidence="5">
    <location>
        <begin position="20"/>
        <end position="41"/>
    </location>
</feature>
<evidence type="ECO:0000256" key="5">
    <source>
        <dbReference type="SAM" id="Phobius"/>
    </source>
</evidence>
<dbReference type="Proteomes" id="UP000275846">
    <property type="component" value="Unassembled WGS sequence"/>
</dbReference>
<protein>
    <submittedName>
        <fullName evidence="9">HCO3_cotransp domain-containing protein</fullName>
    </submittedName>
</protein>
<feature type="domain" description="Bicarbonate transporter-like transmembrane" evidence="6">
    <location>
        <begin position="1"/>
        <end position="78"/>
    </location>
</feature>
<keyword evidence="8" id="KW-1185">Reference proteome</keyword>
<dbReference type="InterPro" id="IPR011531">
    <property type="entry name" value="HCO3_transpt-like_TM_dom"/>
</dbReference>
<dbReference type="EMBL" id="UYSU01043448">
    <property type="protein sequence ID" value="VDM04359.1"/>
    <property type="molecule type" value="Genomic_DNA"/>
</dbReference>
<dbReference type="InterPro" id="IPR003020">
    <property type="entry name" value="HCO3_transpt_euk"/>
</dbReference>
<dbReference type="WBParaSite" id="SSLN_0001865101-mRNA-1">
    <property type="protein sequence ID" value="SSLN_0001865101-mRNA-1"/>
    <property type="gene ID" value="SSLN_0001865101"/>
</dbReference>
<evidence type="ECO:0000313" key="8">
    <source>
        <dbReference type="Proteomes" id="UP000275846"/>
    </source>
</evidence>
<keyword evidence="2 5" id="KW-0812">Transmembrane</keyword>
<reference evidence="7 8" key="2">
    <citation type="submission" date="2018-11" db="EMBL/GenBank/DDBJ databases">
        <authorList>
            <consortium name="Pathogen Informatics"/>
        </authorList>
    </citation>
    <scope>NUCLEOTIDE SEQUENCE [LARGE SCALE GENOMIC DNA]</scope>
    <source>
        <strain evidence="7 8">NST_G2</strain>
    </source>
</reference>
<reference evidence="9" key="1">
    <citation type="submission" date="2016-06" db="UniProtKB">
        <authorList>
            <consortium name="WormBaseParasite"/>
        </authorList>
    </citation>
    <scope>IDENTIFICATION</scope>
</reference>
<evidence type="ECO:0000256" key="4">
    <source>
        <dbReference type="ARBA" id="ARBA00023136"/>
    </source>
</evidence>
<evidence type="ECO:0000256" key="2">
    <source>
        <dbReference type="ARBA" id="ARBA00022692"/>
    </source>
</evidence>
<gene>
    <name evidence="7" type="ORF">SSLN_LOCUS17973</name>
</gene>
<dbReference type="GO" id="GO:0050801">
    <property type="term" value="P:monoatomic ion homeostasis"/>
    <property type="evidence" value="ECO:0007669"/>
    <property type="project" value="TreeGrafter"/>
</dbReference>
<dbReference type="STRING" id="70667.A0A183TNC5"/>
<keyword evidence="3 5" id="KW-1133">Transmembrane helix</keyword>
<evidence type="ECO:0000256" key="3">
    <source>
        <dbReference type="ARBA" id="ARBA00022989"/>
    </source>
</evidence>
<dbReference type="GO" id="GO:0006820">
    <property type="term" value="P:monoatomic anion transport"/>
    <property type="evidence" value="ECO:0007669"/>
    <property type="project" value="InterPro"/>
</dbReference>
<dbReference type="GO" id="GO:0005452">
    <property type="term" value="F:solute:inorganic anion antiporter activity"/>
    <property type="evidence" value="ECO:0007669"/>
    <property type="project" value="InterPro"/>
</dbReference>
<dbReference type="PANTHER" id="PTHR11453">
    <property type="entry name" value="ANION EXCHANGE PROTEIN"/>
    <property type="match status" value="1"/>
</dbReference>
<dbReference type="Pfam" id="PF00955">
    <property type="entry name" value="HCO3_cotransp"/>
    <property type="match status" value="1"/>
</dbReference>
<evidence type="ECO:0000313" key="9">
    <source>
        <dbReference type="WBParaSite" id="SSLN_0001865101-mRNA-1"/>
    </source>
</evidence>
<organism evidence="9">
    <name type="scientific">Schistocephalus solidus</name>
    <name type="common">Tapeworm</name>
    <dbReference type="NCBI Taxonomy" id="70667"/>
    <lineage>
        <taxon>Eukaryota</taxon>
        <taxon>Metazoa</taxon>
        <taxon>Spiralia</taxon>
        <taxon>Lophotrochozoa</taxon>
        <taxon>Platyhelminthes</taxon>
        <taxon>Cestoda</taxon>
        <taxon>Eucestoda</taxon>
        <taxon>Diphyllobothriidea</taxon>
        <taxon>Diphyllobothriidae</taxon>
        <taxon>Schistocephalus</taxon>
    </lineage>
</organism>
<dbReference type="PANTHER" id="PTHR11453:SF127">
    <property type="entry name" value="SOLUTE CARRIER FAMILY 4 MEMBER 11"/>
    <property type="match status" value="1"/>
</dbReference>
<name>A0A183TNC5_SCHSO</name>
<proteinExistence type="predicted"/>
<dbReference type="AlphaFoldDB" id="A0A183TNC5"/>
<evidence type="ECO:0000313" key="7">
    <source>
        <dbReference type="EMBL" id="VDM04359.1"/>
    </source>
</evidence>
<keyword evidence="4 5" id="KW-0472">Membrane</keyword>
<dbReference type="OrthoDB" id="1735926at2759"/>
<accession>A0A183TNC5</accession>
<sequence length="80" mass="9359">MKKSAYPPSHYLRRVPQRRIHLFTALQLLQLGILCGCGFVEVPFVKIGFPILLFLQLLVRHKLIPFLIDKKYLEAMDRPI</sequence>
<evidence type="ECO:0000256" key="1">
    <source>
        <dbReference type="ARBA" id="ARBA00004141"/>
    </source>
</evidence>
<evidence type="ECO:0000259" key="6">
    <source>
        <dbReference type="Pfam" id="PF00955"/>
    </source>
</evidence>
<dbReference type="GO" id="GO:0016323">
    <property type="term" value="C:basolateral plasma membrane"/>
    <property type="evidence" value="ECO:0007669"/>
    <property type="project" value="TreeGrafter"/>
</dbReference>
<comment type="subcellular location">
    <subcellularLocation>
        <location evidence="1">Membrane</location>
        <topology evidence="1">Multi-pass membrane protein</topology>
    </subcellularLocation>
</comment>